<dbReference type="InterPro" id="IPR002105">
    <property type="entry name" value="Dockerin_1_rpt"/>
</dbReference>
<dbReference type="Proteomes" id="UP000009026">
    <property type="component" value="Chromosome"/>
</dbReference>
<dbReference type="GO" id="GO:0004553">
    <property type="term" value="F:hydrolase activity, hydrolyzing O-glycosyl compounds"/>
    <property type="evidence" value="ECO:0007669"/>
    <property type="project" value="InterPro"/>
</dbReference>
<dbReference type="STRING" id="1297742.A176_005241"/>
<accession>A0A0H4WZS8</accession>
<dbReference type="InterPro" id="IPR036439">
    <property type="entry name" value="Dockerin_dom_sf"/>
</dbReference>
<dbReference type="AlphaFoldDB" id="A0A0H4WZS8"/>
<sequence length="315" mass="34505">MLQSFASKLGPRALAKTGLALTLLSGTAARAFTEEHVIVLIDRSATMLTTRVSGLTRFEEAVSLAANYVRLPNALPRKYAVWTFEGTGYIQEQGFDDEDATRLTLSRLTVGRGATPLAHAVCDAADELLRFEPGVDARKVVYLISDGEENSSPTTSLCYGPRSTTRYPQLEEDSWQWKVRNMLKTGDPLRDSQTDYQLVLDANVFYNYLTLAPQKSTPPLPPFLALLQGLSRESGGVYTVVDDSRPVPYPGDTNQNGCVDMTDFYFVVGYYGMSVPPAPPQADINQDGRVDITDYNIVLNNLGSGCGPVGKLDKE</sequence>
<evidence type="ECO:0000313" key="2">
    <source>
        <dbReference type="Proteomes" id="UP000009026"/>
    </source>
</evidence>
<keyword evidence="2" id="KW-1185">Reference proteome</keyword>
<dbReference type="PATRIC" id="fig|1297742.4.peg.5322"/>
<dbReference type="InterPro" id="IPR036465">
    <property type="entry name" value="vWFA_dom_sf"/>
</dbReference>
<dbReference type="Gene3D" id="1.10.1330.10">
    <property type="entry name" value="Dockerin domain"/>
    <property type="match status" value="1"/>
</dbReference>
<gene>
    <name evidence="1" type="ORF">A176_005241</name>
</gene>
<dbReference type="EMBL" id="CP012109">
    <property type="protein sequence ID" value="AKQ68329.1"/>
    <property type="molecule type" value="Genomic_DNA"/>
</dbReference>
<name>A0A0H4WZS8_9BACT</name>
<dbReference type="PROSITE" id="PS00018">
    <property type="entry name" value="EF_HAND_1"/>
    <property type="match status" value="2"/>
</dbReference>
<dbReference type="Gene3D" id="3.40.50.410">
    <property type="entry name" value="von Willebrand factor, type A domain"/>
    <property type="match status" value="1"/>
</dbReference>
<dbReference type="KEGG" id="mym:A176_005241"/>
<evidence type="ECO:0000313" key="1">
    <source>
        <dbReference type="EMBL" id="AKQ68329.1"/>
    </source>
</evidence>
<protein>
    <submittedName>
        <fullName evidence="1">Uncharacterized protein</fullName>
    </submittedName>
</protein>
<reference evidence="1 2" key="1">
    <citation type="journal article" date="2016" name="PLoS ONE">
        <title>Complete Genome Sequence and Comparative Genomics of a Novel Myxobacterium Myxococcus hansupus.</title>
        <authorList>
            <person name="Sharma G."/>
            <person name="Narwani T."/>
            <person name="Subramanian S."/>
        </authorList>
    </citation>
    <scope>NUCLEOTIDE SEQUENCE [LARGE SCALE GENOMIC DNA]</scope>
    <source>
        <strain evidence="2">mixupus</strain>
    </source>
</reference>
<dbReference type="RefSeq" id="WP_002633121.1">
    <property type="nucleotide sequence ID" value="NZ_CP012109.1"/>
</dbReference>
<dbReference type="OrthoDB" id="5380302at2"/>
<dbReference type="eggNOG" id="COG2304">
    <property type="taxonomic scope" value="Bacteria"/>
</dbReference>
<dbReference type="SUPFAM" id="SSF63446">
    <property type="entry name" value="Type I dockerin domain"/>
    <property type="match status" value="1"/>
</dbReference>
<dbReference type="InterPro" id="IPR018247">
    <property type="entry name" value="EF_Hand_1_Ca_BS"/>
</dbReference>
<organism evidence="1 2">
    <name type="scientific">Pseudomyxococcus hansupus</name>
    <dbReference type="NCBI Taxonomy" id="1297742"/>
    <lineage>
        <taxon>Bacteria</taxon>
        <taxon>Pseudomonadati</taxon>
        <taxon>Myxococcota</taxon>
        <taxon>Myxococcia</taxon>
        <taxon>Myxococcales</taxon>
        <taxon>Cystobacterineae</taxon>
        <taxon>Myxococcaceae</taxon>
        <taxon>Pseudomyxococcus</taxon>
    </lineage>
</organism>
<dbReference type="SUPFAM" id="SSF53300">
    <property type="entry name" value="vWA-like"/>
    <property type="match status" value="1"/>
</dbReference>
<dbReference type="Pfam" id="PF00404">
    <property type="entry name" value="Dockerin_1"/>
    <property type="match status" value="1"/>
</dbReference>
<proteinExistence type="predicted"/>
<dbReference type="GO" id="GO:0000272">
    <property type="term" value="P:polysaccharide catabolic process"/>
    <property type="evidence" value="ECO:0007669"/>
    <property type="project" value="InterPro"/>
</dbReference>